<reference evidence="10 11" key="1">
    <citation type="submission" date="2019-01" db="EMBL/GenBank/DDBJ databases">
        <title>Blautia sp. nov. KGMB01111 isolated human feces.</title>
        <authorList>
            <person name="Park J.-E."/>
            <person name="Kim J.-S."/>
            <person name="Park S.-H."/>
        </authorList>
    </citation>
    <scope>NUCLEOTIDE SEQUENCE [LARGE SCALE GENOMIC DNA]</scope>
    <source>
        <strain evidence="10 11">KGMB01111</strain>
    </source>
</reference>
<evidence type="ECO:0000256" key="3">
    <source>
        <dbReference type="ARBA" id="ARBA00013085"/>
    </source>
</evidence>
<dbReference type="AlphaFoldDB" id="A0A4V1NRT1"/>
<proteinExistence type="inferred from homology"/>
<evidence type="ECO:0000256" key="2">
    <source>
        <dbReference type="ARBA" id="ARBA00009152"/>
    </source>
</evidence>
<organism evidence="10 11">
    <name type="scientific">Blautia faecicola</name>
    <dbReference type="NCBI Taxonomy" id="2509240"/>
    <lineage>
        <taxon>Bacteria</taxon>
        <taxon>Bacillati</taxon>
        <taxon>Bacillota</taxon>
        <taxon>Clostridia</taxon>
        <taxon>Lachnospirales</taxon>
        <taxon>Lachnospiraceae</taxon>
        <taxon>Blautia</taxon>
    </lineage>
</organism>
<dbReference type="Proteomes" id="UP000290106">
    <property type="component" value="Unassembled WGS sequence"/>
</dbReference>
<evidence type="ECO:0000256" key="7">
    <source>
        <dbReference type="ARBA" id="ARBA00049158"/>
    </source>
</evidence>
<evidence type="ECO:0000256" key="8">
    <source>
        <dbReference type="RuleBase" id="RU366003"/>
    </source>
</evidence>
<comment type="caution">
    <text evidence="10">The sequence shown here is derived from an EMBL/GenBank/DDBJ whole genome shotgun (WGS) entry which is preliminary data.</text>
</comment>
<dbReference type="Pfam" id="PF02811">
    <property type="entry name" value="PHP"/>
    <property type="match status" value="1"/>
</dbReference>
<protein>
    <recommendedName>
        <fullName evidence="3 8">Histidinol-phosphatase</fullName>
        <shortName evidence="8">HolPase</shortName>
        <ecNumber evidence="3 8">3.1.3.15</ecNumber>
    </recommendedName>
</protein>
<dbReference type="OrthoDB" id="9775255at2"/>
<evidence type="ECO:0000256" key="1">
    <source>
        <dbReference type="ARBA" id="ARBA00004970"/>
    </source>
</evidence>
<dbReference type="NCBIfam" id="TIGR01856">
    <property type="entry name" value="hisJ_fam"/>
    <property type="match status" value="1"/>
</dbReference>
<dbReference type="UniPathway" id="UPA00031">
    <property type="reaction ID" value="UER00013"/>
</dbReference>
<dbReference type="EC" id="3.1.3.15" evidence="3 8"/>
<evidence type="ECO:0000313" key="10">
    <source>
        <dbReference type="EMBL" id="RXS74835.1"/>
    </source>
</evidence>
<dbReference type="InterPro" id="IPR003141">
    <property type="entry name" value="Pol/His_phosphatase_N"/>
</dbReference>
<dbReference type="InterPro" id="IPR010140">
    <property type="entry name" value="Histidinol_P_phosphatase_HisJ"/>
</dbReference>
<keyword evidence="6 8" id="KW-0368">Histidine biosynthesis</keyword>
<dbReference type="RefSeq" id="WP_129257400.1">
    <property type="nucleotide sequence ID" value="NZ_SDKC01000001.1"/>
</dbReference>
<evidence type="ECO:0000256" key="4">
    <source>
        <dbReference type="ARBA" id="ARBA00022605"/>
    </source>
</evidence>
<evidence type="ECO:0000256" key="6">
    <source>
        <dbReference type="ARBA" id="ARBA00023102"/>
    </source>
</evidence>
<dbReference type="GO" id="GO:0004401">
    <property type="term" value="F:histidinol-phosphatase activity"/>
    <property type="evidence" value="ECO:0007669"/>
    <property type="project" value="UniProtKB-UniRule"/>
</dbReference>
<dbReference type="GO" id="GO:0005737">
    <property type="term" value="C:cytoplasm"/>
    <property type="evidence" value="ECO:0007669"/>
    <property type="project" value="TreeGrafter"/>
</dbReference>
<dbReference type="Gene3D" id="3.20.20.140">
    <property type="entry name" value="Metal-dependent hydrolases"/>
    <property type="match status" value="1"/>
</dbReference>
<dbReference type="PANTHER" id="PTHR21039:SF0">
    <property type="entry name" value="HISTIDINOL-PHOSPHATASE"/>
    <property type="match status" value="1"/>
</dbReference>
<evidence type="ECO:0000313" key="11">
    <source>
        <dbReference type="Proteomes" id="UP000290106"/>
    </source>
</evidence>
<comment type="pathway">
    <text evidence="1 8">Amino-acid biosynthesis; L-histidine biosynthesis; L-histidine from 5-phospho-alpha-D-ribose 1-diphosphate: step 8/9.</text>
</comment>
<dbReference type="GO" id="GO:0000105">
    <property type="term" value="P:L-histidine biosynthetic process"/>
    <property type="evidence" value="ECO:0007669"/>
    <property type="project" value="UniProtKB-UniRule"/>
</dbReference>
<evidence type="ECO:0000259" key="9">
    <source>
        <dbReference type="SMART" id="SM00481"/>
    </source>
</evidence>
<dbReference type="SUPFAM" id="SSF89550">
    <property type="entry name" value="PHP domain-like"/>
    <property type="match status" value="1"/>
</dbReference>
<dbReference type="SMART" id="SM00481">
    <property type="entry name" value="POLIIIAc"/>
    <property type="match status" value="1"/>
</dbReference>
<feature type="domain" description="Polymerase/histidinol phosphatase N-terminal" evidence="9">
    <location>
        <begin position="16"/>
        <end position="96"/>
    </location>
</feature>
<dbReference type="InterPro" id="IPR004013">
    <property type="entry name" value="PHP_dom"/>
</dbReference>
<dbReference type="InterPro" id="IPR016195">
    <property type="entry name" value="Pol/histidinol_Pase-like"/>
</dbReference>
<comment type="catalytic activity">
    <reaction evidence="7 8">
        <text>L-histidinol phosphate + H2O = L-histidinol + phosphate</text>
        <dbReference type="Rhea" id="RHEA:14465"/>
        <dbReference type="ChEBI" id="CHEBI:15377"/>
        <dbReference type="ChEBI" id="CHEBI:43474"/>
        <dbReference type="ChEBI" id="CHEBI:57699"/>
        <dbReference type="ChEBI" id="CHEBI:57980"/>
        <dbReference type="EC" id="3.1.3.15"/>
    </reaction>
</comment>
<keyword evidence="4 8" id="KW-0028">Amino-acid biosynthesis</keyword>
<name>A0A4V1NRT1_9FIRM</name>
<comment type="similarity">
    <text evidence="2 8">Belongs to the PHP hydrolase family. HisK subfamily.</text>
</comment>
<gene>
    <name evidence="10" type="ORF">ETP43_06110</name>
</gene>
<keyword evidence="11" id="KW-1185">Reference proteome</keyword>
<keyword evidence="5 8" id="KW-0378">Hydrolase</keyword>
<dbReference type="PANTHER" id="PTHR21039">
    <property type="entry name" value="HISTIDINOL PHOSPHATASE-RELATED"/>
    <property type="match status" value="1"/>
</dbReference>
<accession>A0A4V1NRT1</accession>
<dbReference type="EMBL" id="SDKC01000001">
    <property type="protein sequence ID" value="RXS74835.1"/>
    <property type="molecule type" value="Genomic_DNA"/>
</dbReference>
<evidence type="ECO:0000256" key="5">
    <source>
        <dbReference type="ARBA" id="ARBA00022801"/>
    </source>
</evidence>
<sequence length="280" mass="32578">MIRETEAGPYAGRITADCHIHTEFSADSETKITDQVERAIELGLDHICFTDHMDMDYPEGEFDLDTDAYVKRVLEVQEEYKDRIRICLGVELGMQEHLKERQDAYLAKYPFDFVIGSMHLIHGEDPYFGKIYEKLGDEEAYREYFRATLENLKRAPKIHTLGHLDYAVRYGKEKDKYYSYERFSEEIDAILQYLIDHQIALEVNTAGFRMLGFTNPHPDVIRRYRELGGKLITIGSDGHVPEYLEYGFDRLPALLSDCGFDSYAVFRQGKPEFRKVLGKI</sequence>